<reference evidence="5 6" key="1">
    <citation type="submission" date="2021-04" db="EMBL/GenBank/DDBJ databases">
        <title>Ruania sp. nov., isolated from sandy soil of mangrove forest.</title>
        <authorList>
            <person name="Ge X."/>
            <person name="Huang R."/>
            <person name="Liu W."/>
        </authorList>
    </citation>
    <scope>NUCLEOTIDE SEQUENCE [LARGE SCALE GENOMIC DNA]</scope>
    <source>
        <strain evidence="5 6">N2-46</strain>
    </source>
</reference>
<name>A0ABS7S977_9MICO</name>
<dbReference type="Gene3D" id="3.30.1330.30">
    <property type="match status" value="1"/>
</dbReference>
<dbReference type="GO" id="GO:0032259">
    <property type="term" value="P:methylation"/>
    <property type="evidence" value="ECO:0007669"/>
    <property type="project" value="UniProtKB-KW"/>
</dbReference>
<dbReference type="InterPro" id="IPR029026">
    <property type="entry name" value="tRNA_m1G_MTases_N"/>
</dbReference>
<evidence type="ECO:0000259" key="4">
    <source>
        <dbReference type="Pfam" id="PF04705"/>
    </source>
</evidence>
<evidence type="ECO:0000256" key="1">
    <source>
        <dbReference type="ARBA" id="ARBA00022603"/>
    </source>
</evidence>
<organism evidence="5 6">
    <name type="scientific">Occultella gossypii</name>
    <dbReference type="NCBI Taxonomy" id="2800820"/>
    <lineage>
        <taxon>Bacteria</taxon>
        <taxon>Bacillati</taxon>
        <taxon>Actinomycetota</taxon>
        <taxon>Actinomycetes</taxon>
        <taxon>Micrococcales</taxon>
        <taxon>Ruaniaceae</taxon>
        <taxon>Occultella</taxon>
    </lineage>
</organism>
<protein>
    <submittedName>
        <fullName evidence="5">NshR/TsnR family 23S rRNA methyltransferase</fullName>
    </submittedName>
</protein>
<evidence type="ECO:0000259" key="3">
    <source>
        <dbReference type="Pfam" id="PF00588"/>
    </source>
</evidence>
<dbReference type="InterPro" id="IPR051259">
    <property type="entry name" value="rRNA_Methyltransferase"/>
</dbReference>
<evidence type="ECO:0000256" key="2">
    <source>
        <dbReference type="ARBA" id="ARBA00022679"/>
    </source>
</evidence>
<feature type="domain" description="Thiostrepton-resistance methylase N-terminal" evidence="4">
    <location>
        <begin position="16"/>
        <end position="125"/>
    </location>
</feature>
<evidence type="ECO:0000313" key="5">
    <source>
        <dbReference type="EMBL" id="MBZ2196892.1"/>
    </source>
</evidence>
<dbReference type="PANTHER" id="PTHR43191">
    <property type="entry name" value="RRNA METHYLTRANSFERASE 3"/>
    <property type="match status" value="1"/>
</dbReference>
<accession>A0ABS7S977</accession>
<keyword evidence="6" id="KW-1185">Reference proteome</keyword>
<dbReference type="PANTHER" id="PTHR43191:SF2">
    <property type="entry name" value="RRNA METHYLTRANSFERASE 3, MITOCHONDRIAL"/>
    <property type="match status" value="1"/>
</dbReference>
<proteinExistence type="predicted"/>
<feature type="domain" description="tRNA/rRNA methyltransferase SpoU type" evidence="3">
    <location>
        <begin position="130"/>
        <end position="270"/>
    </location>
</feature>
<sequence length="277" mass="29373">MISLSSPVTDSLTVDSVIESSADSGARRVRDVLRAGARARNTILIDDEENIVQALRNGIRLNGIYVTNDPPALSDEVRAAAWSDRIPIHRLARAVADELFAGEKRTRVFALATHPHPYTLDDVARRAGDIVVLDGVRLTGNVGAITRTAAALGGAGIALIGSGLTSVFDRRLIRSSRGLVFTLPVALACRGEMHRFLRDASATLVSLAPDGTTPLSELASFSGRVALLLGGERTGASPGLDSLARHRYAVAMRPSVESLNVSVAGALALYERHRAPL</sequence>
<dbReference type="EMBL" id="JAGSHT010000012">
    <property type="protein sequence ID" value="MBZ2196892.1"/>
    <property type="molecule type" value="Genomic_DNA"/>
</dbReference>
<dbReference type="InterPro" id="IPR029028">
    <property type="entry name" value="Alpha/beta_knot_MTases"/>
</dbReference>
<evidence type="ECO:0000313" key="6">
    <source>
        <dbReference type="Proteomes" id="UP000826651"/>
    </source>
</evidence>
<dbReference type="InterPro" id="IPR006795">
    <property type="entry name" value="Thiostrepton-R_Mease_TSNR_N"/>
</dbReference>
<dbReference type="Pfam" id="PF00588">
    <property type="entry name" value="SpoU_methylase"/>
    <property type="match status" value="1"/>
</dbReference>
<comment type="caution">
    <text evidence="5">The sequence shown here is derived from an EMBL/GenBank/DDBJ whole genome shotgun (WGS) entry which is preliminary data.</text>
</comment>
<dbReference type="Pfam" id="PF04705">
    <property type="entry name" value="TSNR_N"/>
    <property type="match status" value="1"/>
</dbReference>
<keyword evidence="2" id="KW-0808">Transferase</keyword>
<dbReference type="InterPro" id="IPR001537">
    <property type="entry name" value="SpoU_MeTrfase"/>
</dbReference>
<dbReference type="InterPro" id="IPR029064">
    <property type="entry name" value="Ribosomal_eL30-like_sf"/>
</dbReference>
<dbReference type="GO" id="GO:0008168">
    <property type="term" value="F:methyltransferase activity"/>
    <property type="evidence" value="ECO:0007669"/>
    <property type="project" value="UniProtKB-KW"/>
</dbReference>
<dbReference type="RefSeq" id="WP_223406183.1">
    <property type="nucleotide sequence ID" value="NZ_JAGSHT010000012.1"/>
</dbReference>
<gene>
    <name evidence="5" type="ORF">KCQ71_12050</name>
</gene>
<dbReference type="Gene3D" id="3.40.1280.10">
    <property type="match status" value="1"/>
</dbReference>
<dbReference type="Proteomes" id="UP000826651">
    <property type="component" value="Unassembled WGS sequence"/>
</dbReference>
<dbReference type="SUPFAM" id="SSF75217">
    <property type="entry name" value="alpha/beta knot"/>
    <property type="match status" value="1"/>
</dbReference>
<keyword evidence="1 5" id="KW-0489">Methyltransferase</keyword>